<gene>
    <name evidence="4" type="primary">pilT_4</name>
    <name evidence="4" type="ORF">Dalu01_02355</name>
</gene>
<dbReference type="SUPFAM" id="SSF52540">
    <property type="entry name" value="P-loop containing nucleoside triphosphate hydrolases"/>
    <property type="match status" value="1"/>
</dbReference>
<protein>
    <submittedName>
        <fullName evidence="4">Twitching mobility protein</fullName>
    </submittedName>
</protein>
<dbReference type="Proteomes" id="UP001404956">
    <property type="component" value="Unassembled WGS sequence"/>
</dbReference>
<feature type="domain" description="Bacterial type II secretion system protein E" evidence="3">
    <location>
        <begin position="213"/>
        <end position="227"/>
    </location>
</feature>
<comment type="similarity">
    <text evidence="1">Belongs to the GSP E family.</text>
</comment>
<dbReference type="InterPro" id="IPR003593">
    <property type="entry name" value="AAA+_ATPase"/>
</dbReference>
<keyword evidence="5" id="KW-1185">Reference proteome</keyword>
<dbReference type="RefSeq" id="WP_345454826.1">
    <property type="nucleotide sequence ID" value="NZ_BAABRV010000005.1"/>
</dbReference>
<dbReference type="InterPro" id="IPR027417">
    <property type="entry name" value="P-loop_NTPase"/>
</dbReference>
<name>A0ABP9XF48_9DEIO</name>
<accession>A0ABP9XF48</accession>
<reference evidence="4 5" key="1">
    <citation type="submission" date="2024-02" db="EMBL/GenBank/DDBJ databases">
        <title>Deinococcus aluminii NBRC 112889.</title>
        <authorList>
            <person name="Ichikawa N."/>
            <person name="Katano-Makiyama Y."/>
            <person name="Hidaka K."/>
        </authorList>
    </citation>
    <scope>NUCLEOTIDE SEQUENCE [LARGE SCALE GENOMIC DNA]</scope>
    <source>
        <strain evidence="4 5">NBRC 112889</strain>
    </source>
</reference>
<comment type="caution">
    <text evidence="4">The sequence shown here is derived from an EMBL/GenBank/DDBJ whole genome shotgun (WGS) entry which is preliminary data.</text>
</comment>
<dbReference type="Gene3D" id="3.40.50.300">
    <property type="entry name" value="P-loop containing nucleotide triphosphate hydrolases"/>
    <property type="match status" value="1"/>
</dbReference>
<dbReference type="PROSITE" id="PS00662">
    <property type="entry name" value="T2SP_E"/>
    <property type="match status" value="1"/>
</dbReference>
<feature type="region of interest" description="Disordered" evidence="2">
    <location>
        <begin position="372"/>
        <end position="391"/>
    </location>
</feature>
<organism evidence="4 5">
    <name type="scientific">Deinococcus aluminii</name>
    <dbReference type="NCBI Taxonomy" id="1656885"/>
    <lineage>
        <taxon>Bacteria</taxon>
        <taxon>Thermotogati</taxon>
        <taxon>Deinococcota</taxon>
        <taxon>Deinococci</taxon>
        <taxon>Deinococcales</taxon>
        <taxon>Deinococcaceae</taxon>
        <taxon>Deinococcus</taxon>
    </lineage>
</organism>
<proteinExistence type="inferred from homology"/>
<evidence type="ECO:0000313" key="4">
    <source>
        <dbReference type="EMBL" id="GAA5533947.1"/>
    </source>
</evidence>
<evidence type="ECO:0000256" key="1">
    <source>
        <dbReference type="ARBA" id="ARBA00006611"/>
    </source>
</evidence>
<dbReference type="InterPro" id="IPR006321">
    <property type="entry name" value="PilT/PilU"/>
</dbReference>
<dbReference type="InterPro" id="IPR001482">
    <property type="entry name" value="T2SS/T4SS_dom"/>
</dbReference>
<evidence type="ECO:0000259" key="3">
    <source>
        <dbReference type="PROSITE" id="PS00662"/>
    </source>
</evidence>
<dbReference type="NCBIfam" id="TIGR01420">
    <property type="entry name" value="pilT_fam"/>
    <property type="match status" value="1"/>
</dbReference>
<sequence length="391" mass="43260">MIANLDSPAFVPTLEDISAILEDAVEQGASDIILKHLSPPIMKLHGQWHPIEDLPAISIGELQELIRTMIGEQKYADFEREKEADFRLSTPQHAFRVNASFQRGGPKLTFRPVPKAPPALQDLQLLEEDRILPVLKQLIELPRGLILITGGTGSGKSTTLAAMIHHINQHYRRNIVTIEDPIEFVHEDQKAIIAQREIGSDTHGFAQALRGVLRQTPDIILVGEMRDPETIEAAITAAETGHLVISTVHTNNAPGSISRIVDAMPEGRTNQIRTQLAATLKGVITQQLVPRADGEGRQVALEIMLVNQPIQQLITGGEGNLNKYYDDMATREADGTTLMDRQLAVAVQQKIVTAASAESRVMQPERYTRYLQNLPASQQRPSTPRNAWTRP</sequence>
<dbReference type="CDD" id="cd01131">
    <property type="entry name" value="PilT"/>
    <property type="match status" value="1"/>
</dbReference>
<dbReference type="EMBL" id="BAABRV010000005">
    <property type="protein sequence ID" value="GAA5533947.1"/>
    <property type="molecule type" value="Genomic_DNA"/>
</dbReference>
<dbReference type="Gene3D" id="3.30.450.90">
    <property type="match status" value="1"/>
</dbReference>
<evidence type="ECO:0000256" key="2">
    <source>
        <dbReference type="SAM" id="MobiDB-lite"/>
    </source>
</evidence>
<evidence type="ECO:0000313" key="5">
    <source>
        <dbReference type="Proteomes" id="UP001404956"/>
    </source>
</evidence>
<dbReference type="Pfam" id="PF00437">
    <property type="entry name" value="T2SSE"/>
    <property type="match status" value="1"/>
</dbReference>
<dbReference type="PANTHER" id="PTHR30486">
    <property type="entry name" value="TWITCHING MOTILITY PROTEIN PILT"/>
    <property type="match status" value="1"/>
</dbReference>
<dbReference type="InterPro" id="IPR050921">
    <property type="entry name" value="T4SS_GSP_E_ATPase"/>
</dbReference>
<dbReference type="SMART" id="SM00382">
    <property type="entry name" value="AAA"/>
    <property type="match status" value="1"/>
</dbReference>